<dbReference type="InterPro" id="IPR008928">
    <property type="entry name" value="6-hairpin_glycosidase_sf"/>
</dbReference>
<dbReference type="SUPFAM" id="SSF48208">
    <property type="entry name" value="Six-hairpin glycosidases"/>
    <property type="match status" value="1"/>
</dbReference>
<dbReference type="InterPro" id="IPR012341">
    <property type="entry name" value="6hp_glycosidase-like_sf"/>
</dbReference>
<accession>A0A158JRX6</accession>
<dbReference type="GO" id="GO:0005975">
    <property type="term" value="P:carbohydrate metabolic process"/>
    <property type="evidence" value="ECO:0007669"/>
    <property type="project" value="InterPro"/>
</dbReference>
<dbReference type="Pfam" id="PF00723">
    <property type="entry name" value="Glyco_hydro_15"/>
    <property type="match status" value="1"/>
</dbReference>
<dbReference type="EMBL" id="FCOK02000114">
    <property type="protein sequence ID" value="SAL71538.1"/>
    <property type="molecule type" value="Genomic_DNA"/>
</dbReference>
<evidence type="ECO:0000259" key="1">
    <source>
        <dbReference type="Pfam" id="PF00723"/>
    </source>
</evidence>
<organism evidence="2 3">
    <name type="scientific">Caballeronia udeis</name>
    <dbReference type="NCBI Taxonomy" id="1232866"/>
    <lineage>
        <taxon>Bacteria</taxon>
        <taxon>Pseudomonadati</taxon>
        <taxon>Pseudomonadota</taxon>
        <taxon>Betaproteobacteria</taxon>
        <taxon>Burkholderiales</taxon>
        <taxon>Burkholderiaceae</taxon>
        <taxon>Caballeronia</taxon>
    </lineage>
</organism>
<dbReference type="Gene3D" id="1.50.10.10">
    <property type="match status" value="1"/>
</dbReference>
<evidence type="ECO:0000313" key="3">
    <source>
        <dbReference type="Proteomes" id="UP000054683"/>
    </source>
</evidence>
<sequence>MTLWNQTYNARDVVDAGFLELVRYGVRGADDPVIVNSVKVVDAIIRKGLPQGPGFYRYNHDGYGQGDLGQDWYVGCSFGVGRPWPLLTGERGHYELAAGNDPKPYIQSLEAFAGSRGLLPEQVWDMPNLPNTPFVTGGPTGSAMPLAWAHAEYIKLVRSFSDNRVFDRLDVVANRYQPTPGGTPRATSTLEVWNFDRQLPSMAAGKTVRIPLDAPFRLRWSIDNWNTWQDTTAAATAVAIYYVDLPTQAVQAGSSLTFTFFWTASQIWQGANFSIALHL</sequence>
<protein>
    <submittedName>
        <fullName evidence="2">Glucan 1,4-a-glucosidase</fullName>
    </submittedName>
</protein>
<dbReference type="Proteomes" id="UP000054683">
    <property type="component" value="Unassembled WGS sequence"/>
</dbReference>
<evidence type="ECO:0000313" key="2">
    <source>
        <dbReference type="EMBL" id="SAL71538.1"/>
    </source>
</evidence>
<feature type="domain" description="GH15-like" evidence="1">
    <location>
        <begin position="8"/>
        <end position="157"/>
    </location>
</feature>
<gene>
    <name evidence="2" type="ORF">AWB69_08647</name>
</gene>
<dbReference type="RefSeq" id="WP_197500456.1">
    <property type="nucleotide sequence ID" value="NZ_FCOK02000114.1"/>
</dbReference>
<reference evidence="2 3" key="1">
    <citation type="submission" date="2016-01" db="EMBL/GenBank/DDBJ databases">
        <authorList>
            <person name="Oliw E.H."/>
        </authorList>
    </citation>
    <scope>NUCLEOTIDE SEQUENCE [LARGE SCALE GENOMIC DNA]</scope>
    <source>
        <strain evidence="2">LMG 27134</strain>
    </source>
</reference>
<proteinExistence type="predicted"/>
<dbReference type="AlphaFoldDB" id="A0A158JRX6"/>
<name>A0A158JRX6_9BURK</name>
<dbReference type="InterPro" id="IPR011613">
    <property type="entry name" value="GH15-like"/>
</dbReference>